<dbReference type="InterPro" id="IPR048355">
    <property type="entry name" value="MS_C"/>
</dbReference>
<keyword evidence="5" id="KW-0808">Transferase</keyword>
<organism evidence="11 12">
    <name type="scientific">Microlunatus ginsengisoli</name>
    <dbReference type="NCBI Taxonomy" id="363863"/>
    <lineage>
        <taxon>Bacteria</taxon>
        <taxon>Bacillati</taxon>
        <taxon>Actinomycetota</taxon>
        <taxon>Actinomycetes</taxon>
        <taxon>Propionibacteriales</taxon>
        <taxon>Propionibacteriaceae</taxon>
        <taxon>Microlunatus</taxon>
    </lineage>
</organism>
<feature type="domain" description="Malate synthase C-terminal" evidence="10">
    <location>
        <begin position="434"/>
        <end position="548"/>
    </location>
</feature>
<dbReference type="InterPro" id="IPR006252">
    <property type="entry name" value="Malate_synthA"/>
</dbReference>
<dbReference type="SUPFAM" id="SSF51645">
    <property type="entry name" value="Malate synthase G"/>
    <property type="match status" value="1"/>
</dbReference>
<evidence type="ECO:0000256" key="2">
    <source>
        <dbReference type="ARBA" id="ARBA00012636"/>
    </source>
</evidence>
<dbReference type="EMBL" id="BAABAB010000050">
    <property type="protein sequence ID" value="GAA3640625.1"/>
    <property type="molecule type" value="Genomic_DNA"/>
</dbReference>
<feature type="region of interest" description="Disordered" evidence="7">
    <location>
        <begin position="1"/>
        <end position="21"/>
    </location>
</feature>
<protein>
    <recommendedName>
        <fullName evidence="2">malate synthase</fullName>
        <ecNumber evidence="2">2.3.3.9</ecNumber>
    </recommendedName>
</protein>
<dbReference type="PANTHER" id="PTHR42902:SF1">
    <property type="entry name" value="MALATE SYNTHASE 1-RELATED"/>
    <property type="match status" value="1"/>
</dbReference>
<accession>A0ABP7AV82</accession>
<dbReference type="InterPro" id="IPR044856">
    <property type="entry name" value="Malate_synth_C_sf"/>
</dbReference>
<name>A0ABP7AV82_9ACTN</name>
<evidence type="ECO:0000313" key="11">
    <source>
        <dbReference type="EMBL" id="GAA3640625.1"/>
    </source>
</evidence>
<evidence type="ECO:0000256" key="5">
    <source>
        <dbReference type="ARBA" id="ARBA00022679"/>
    </source>
</evidence>
<gene>
    <name evidence="11" type="primary">aceB_2</name>
    <name evidence="11" type="ORF">GCM10022236_49060</name>
</gene>
<dbReference type="Gene3D" id="1.20.1220.12">
    <property type="entry name" value="Malate synthase, domain III"/>
    <property type="match status" value="1"/>
</dbReference>
<evidence type="ECO:0000256" key="6">
    <source>
        <dbReference type="ARBA" id="ARBA00047918"/>
    </source>
</evidence>
<dbReference type="InterPro" id="IPR011076">
    <property type="entry name" value="Malate_synth_sf"/>
</dbReference>
<dbReference type="InterPro" id="IPR048356">
    <property type="entry name" value="MS_N"/>
</dbReference>
<proteinExistence type="inferred from homology"/>
<dbReference type="PIRSF" id="PIRSF001363">
    <property type="entry name" value="Malate_synth"/>
    <property type="match status" value="1"/>
</dbReference>
<dbReference type="PANTHER" id="PTHR42902">
    <property type="entry name" value="MALATE SYNTHASE"/>
    <property type="match status" value="1"/>
</dbReference>
<keyword evidence="12" id="KW-1185">Reference proteome</keyword>
<dbReference type="InterPro" id="IPR001465">
    <property type="entry name" value="Malate_synthase_TIM"/>
</dbReference>
<keyword evidence="3" id="KW-0329">Glyoxylate bypass</keyword>
<dbReference type="RefSeq" id="WP_344809600.1">
    <property type="nucleotide sequence ID" value="NZ_BAABAB010000050.1"/>
</dbReference>
<sequence length="555" mass="62296">MTITAEPRFDTQQHYAHSPFRTPHRPLTSRLRVTGASGERYEEILTDGALDFVCGLHRQFAGRRAELLAVRRCRRDQPRPYEFLPETASIRNDPSWRVAPTAPGLEDRRCEITGPPTAKMTINALNSGARVWMADFEDATSPTWSNVIEGQLNLYDAVRRQIDFTGPDGRRYELNRDTATIMVRPRGWHLTEKHLVMDGQAIPAAFVDFGLFFFHNALTLINDGRGPYFYLPKLQSHHEARLWHDVFAWAEEALGIPHGTIRATCLIETFPAAFEMAEILYELRDYSAGLNAGRWDYIFSFIKNHADDPSAVLPNRAEITMTVPFMRAYTELLVKTCHERGAHAIGGMAAFVPSAASPEATATALEKTRSDKAREAGDGFDGSWVAHPGLVPTCTEVFSGVLGERANQLDRRRDDVHVTARELSDLGDLPRTVTLSGVRTDLRVPLVYLSSWVAGQGAVAIDHLMEDAATVEISRMQLWQWIRHRATTSGGVQITRELVSAMLAEEVERMLERTPESERWTITAAQDILEHGCLDEEFPSFVTSYGYSHYLAARG</sequence>
<comment type="caution">
    <text evidence="11">The sequence shown here is derived from an EMBL/GenBank/DDBJ whole genome shotgun (WGS) entry which is preliminary data.</text>
</comment>
<evidence type="ECO:0000256" key="3">
    <source>
        <dbReference type="ARBA" id="ARBA00022435"/>
    </source>
</evidence>
<dbReference type="InterPro" id="IPR046363">
    <property type="entry name" value="MS_N_TIM-barrel_dom"/>
</dbReference>
<dbReference type="Pfam" id="PF20656">
    <property type="entry name" value="MS_N"/>
    <property type="match status" value="1"/>
</dbReference>
<reference evidence="12" key="1">
    <citation type="journal article" date="2019" name="Int. J. Syst. Evol. Microbiol.">
        <title>The Global Catalogue of Microorganisms (GCM) 10K type strain sequencing project: providing services to taxonomists for standard genome sequencing and annotation.</title>
        <authorList>
            <consortium name="The Broad Institute Genomics Platform"/>
            <consortium name="The Broad Institute Genome Sequencing Center for Infectious Disease"/>
            <person name="Wu L."/>
            <person name="Ma J."/>
        </authorList>
    </citation>
    <scope>NUCLEOTIDE SEQUENCE [LARGE SCALE GENOMIC DNA]</scope>
    <source>
        <strain evidence="12">JCM 16929</strain>
    </source>
</reference>
<dbReference type="CDD" id="cd00727">
    <property type="entry name" value="malate_synt_A"/>
    <property type="match status" value="1"/>
</dbReference>
<dbReference type="Pfam" id="PF01274">
    <property type="entry name" value="MS_TIM-barrel"/>
    <property type="match status" value="1"/>
</dbReference>
<dbReference type="Gene3D" id="3.20.20.360">
    <property type="entry name" value="Malate synthase, domain 3"/>
    <property type="match status" value="1"/>
</dbReference>
<evidence type="ECO:0000259" key="10">
    <source>
        <dbReference type="Pfam" id="PF20659"/>
    </source>
</evidence>
<feature type="domain" description="Malate synthase N-terminal" evidence="9">
    <location>
        <begin position="32"/>
        <end position="88"/>
    </location>
</feature>
<dbReference type="EC" id="2.3.3.9" evidence="2"/>
<dbReference type="Proteomes" id="UP001501490">
    <property type="component" value="Unassembled WGS sequence"/>
</dbReference>
<evidence type="ECO:0000313" key="12">
    <source>
        <dbReference type="Proteomes" id="UP001501490"/>
    </source>
</evidence>
<evidence type="ECO:0000259" key="9">
    <source>
        <dbReference type="Pfam" id="PF20656"/>
    </source>
</evidence>
<feature type="domain" description="Malate synthase TIM barrel" evidence="8">
    <location>
        <begin position="180"/>
        <end position="423"/>
    </location>
</feature>
<comment type="catalytic activity">
    <reaction evidence="6">
        <text>glyoxylate + acetyl-CoA + H2O = (S)-malate + CoA + H(+)</text>
        <dbReference type="Rhea" id="RHEA:18181"/>
        <dbReference type="ChEBI" id="CHEBI:15377"/>
        <dbReference type="ChEBI" id="CHEBI:15378"/>
        <dbReference type="ChEBI" id="CHEBI:15589"/>
        <dbReference type="ChEBI" id="CHEBI:36655"/>
        <dbReference type="ChEBI" id="CHEBI:57287"/>
        <dbReference type="ChEBI" id="CHEBI:57288"/>
        <dbReference type="EC" id="2.3.3.9"/>
    </reaction>
</comment>
<evidence type="ECO:0000256" key="4">
    <source>
        <dbReference type="ARBA" id="ARBA00022532"/>
    </source>
</evidence>
<keyword evidence="4" id="KW-0816">Tricarboxylic acid cycle</keyword>
<evidence type="ECO:0000256" key="7">
    <source>
        <dbReference type="SAM" id="MobiDB-lite"/>
    </source>
</evidence>
<dbReference type="Pfam" id="PF20659">
    <property type="entry name" value="MS_C"/>
    <property type="match status" value="1"/>
</dbReference>
<evidence type="ECO:0000259" key="8">
    <source>
        <dbReference type="Pfam" id="PF01274"/>
    </source>
</evidence>
<dbReference type="NCBIfam" id="TIGR01344">
    <property type="entry name" value="malate_syn_A"/>
    <property type="match status" value="1"/>
</dbReference>
<comment type="similarity">
    <text evidence="1">Belongs to the malate synthase family.</text>
</comment>
<evidence type="ECO:0000256" key="1">
    <source>
        <dbReference type="ARBA" id="ARBA00006394"/>
    </source>
</evidence>